<dbReference type="Proteomes" id="UP000076738">
    <property type="component" value="Unassembled WGS sequence"/>
</dbReference>
<evidence type="ECO:0008006" key="3">
    <source>
        <dbReference type="Google" id="ProtNLM"/>
    </source>
</evidence>
<dbReference type="EMBL" id="KV417283">
    <property type="protein sequence ID" value="KZO96645.1"/>
    <property type="molecule type" value="Genomic_DNA"/>
</dbReference>
<dbReference type="AlphaFoldDB" id="A0A167MF08"/>
<keyword evidence="2" id="KW-1185">Reference proteome</keyword>
<dbReference type="Gene3D" id="3.80.10.10">
    <property type="entry name" value="Ribonuclease Inhibitor"/>
    <property type="match status" value="1"/>
</dbReference>
<proteinExistence type="predicted"/>
<name>A0A167MF08_CALVF</name>
<protein>
    <recommendedName>
        <fullName evidence="3">F-box domain-containing protein</fullName>
    </recommendedName>
</protein>
<dbReference type="STRING" id="1330018.A0A167MF08"/>
<evidence type="ECO:0000313" key="2">
    <source>
        <dbReference type="Proteomes" id="UP000076738"/>
    </source>
</evidence>
<accession>A0A167MF08</accession>
<dbReference type="InterPro" id="IPR032675">
    <property type="entry name" value="LRR_dom_sf"/>
</dbReference>
<reference evidence="1 2" key="1">
    <citation type="journal article" date="2016" name="Mol. Biol. Evol.">
        <title>Comparative Genomics of Early-Diverging Mushroom-Forming Fungi Provides Insights into the Origins of Lignocellulose Decay Capabilities.</title>
        <authorList>
            <person name="Nagy L.G."/>
            <person name="Riley R."/>
            <person name="Tritt A."/>
            <person name="Adam C."/>
            <person name="Daum C."/>
            <person name="Floudas D."/>
            <person name="Sun H."/>
            <person name="Yadav J.S."/>
            <person name="Pangilinan J."/>
            <person name="Larsson K.H."/>
            <person name="Matsuura K."/>
            <person name="Barry K."/>
            <person name="Labutti K."/>
            <person name="Kuo R."/>
            <person name="Ohm R.A."/>
            <person name="Bhattacharya S.S."/>
            <person name="Shirouzu T."/>
            <person name="Yoshinaga Y."/>
            <person name="Martin F.M."/>
            <person name="Grigoriev I.V."/>
            <person name="Hibbett D.S."/>
        </authorList>
    </citation>
    <scope>NUCLEOTIDE SEQUENCE [LARGE SCALE GENOMIC DNA]</scope>
    <source>
        <strain evidence="1 2">TUFC12733</strain>
    </source>
</reference>
<sequence length="624" mass="69704">MSSNGSLVNTAEARTRLLSRAAEFTSELGDILDQLGNTLLPAAGEVDDPSSTARSKASQLEHLLSTRLQSLGAKRNLALSPISRLNDDLLRTIFLIPSNARDSILTRRYFALAVSAVCKRWQEVALSTAPLWACLRFAGSRPLRSLHFVSTPPEQLASIFDEVQREMRAERLFLDRAKGAPLTVELDLSRASADPTFNRDPVLYHIPKDFTSFADRIEDLTLTAIPYMLENLHDLFTQSLSLVRGKVKRLQLSLRASIRMPFPFDFFSEPLPNLENLVLNMLPLLGRNQVAVMSTVRHLEVRTSFSLLDASGLRALLASTPQLVSLRIHTQLMFGLDTGAEVGDGQEQSHNMRVRLPYLHTLYWEVWEWSRVPLAMLEAPALSALTLMVVKDIGHVPLPVFNDTVFNESVQTFLGSTSPVRELAVRGIPAQCILQMLPQLPLVSRLTLRDAPPYLARVRPAPHSAALLAAMPNLAALGQPHTEPPPGEEAPQWYDDVLHVLRGLCSGSAEREESPHAQNNQQHALLPKLEDLDIWVTEEPMLEELVALTSDRIQSPWLSRVHSVRLGFSQSPRIGSGQEIPKWLMTDENASKVRQLAARVDTLDTWRSRFDSERSEWVSKWAPS</sequence>
<organism evidence="1 2">
    <name type="scientific">Calocera viscosa (strain TUFC12733)</name>
    <dbReference type="NCBI Taxonomy" id="1330018"/>
    <lineage>
        <taxon>Eukaryota</taxon>
        <taxon>Fungi</taxon>
        <taxon>Dikarya</taxon>
        <taxon>Basidiomycota</taxon>
        <taxon>Agaricomycotina</taxon>
        <taxon>Dacrymycetes</taxon>
        <taxon>Dacrymycetales</taxon>
        <taxon>Dacrymycetaceae</taxon>
        <taxon>Calocera</taxon>
    </lineage>
</organism>
<dbReference type="OrthoDB" id="3365698at2759"/>
<gene>
    <name evidence="1" type="ORF">CALVIDRAFT_537011</name>
</gene>
<evidence type="ECO:0000313" key="1">
    <source>
        <dbReference type="EMBL" id="KZO96645.1"/>
    </source>
</evidence>